<evidence type="ECO:0000256" key="4">
    <source>
        <dbReference type="ARBA" id="ARBA00034003"/>
    </source>
</evidence>
<evidence type="ECO:0000259" key="6">
    <source>
        <dbReference type="Pfam" id="PF04679"/>
    </source>
</evidence>
<dbReference type="InterPro" id="IPR012310">
    <property type="entry name" value="DNA_ligase_ATP-dep_cent"/>
</dbReference>
<reference evidence="7 8" key="1">
    <citation type="journal article" date="2019" name="Int. J. Syst. Evol. Microbiol.">
        <title>The Global Catalogue of Microorganisms (GCM) 10K type strain sequencing project: providing services to taxonomists for standard genome sequencing and annotation.</title>
        <authorList>
            <consortium name="The Broad Institute Genomics Platform"/>
            <consortium name="The Broad Institute Genome Sequencing Center for Infectious Disease"/>
            <person name="Wu L."/>
            <person name="Ma J."/>
        </authorList>
    </citation>
    <scope>NUCLEOTIDE SEQUENCE [LARGE SCALE GENOMIC DNA]</scope>
    <source>
        <strain evidence="7 8">JCM 13004</strain>
    </source>
</reference>
<dbReference type="CDD" id="cd07971">
    <property type="entry name" value="OBF_DNA_ligase_LigD"/>
    <property type="match status" value="1"/>
</dbReference>
<protein>
    <recommendedName>
        <fullName evidence="2">DNA ligase (ATP)</fullName>
        <ecNumber evidence="2">6.5.1.1</ecNumber>
    </recommendedName>
</protein>
<dbReference type="EMBL" id="BAAALF010000008">
    <property type="protein sequence ID" value="GAA1220872.1"/>
    <property type="molecule type" value="Genomic_DNA"/>
</dbReference>
<dbReference type="Pfam" id="PF01068">
    <property type="entry name" value="DNA_ligase_A_M"/>
    <property type="match status" value="1"/>
</dbReference>
<dbReference type="InterPro" id="IPR012340">
    <property type="entry name" value="NA-bd_OB-fold"/>
</dbReference>
<evidence type="ECO:0000256" key="1">
    <source>
        <dbReference type="ARBA" id="ARBA00007572"/>
    </source>
</evidence>
<feature type="domain" description="ATP-dependent DNA ligase family profile" evidence="5">
    <location>
        <begin position="31"/>
        <end position="211"/>
    </location>
</feature>
<dbReference type="Gene3D" id="2.40.50.140">
    <property type="entry name" value="Nucleic acid-binding proteins"/>
    <property type="match status" value="1"/>
</dbReference>
<dbReference type="RefSeq" id="WP_344439370.1">
    <property type="nucleotide sequence ID" value="NZ_BAAALF010000008.1"/>
</dbReference>
<evidence type="ECO:0000313" key="8">
    <source>
        <dbReference type="Proteomes" id="UP001500037"/>
    </source>
</evidence>
<dbReference type="GO" id="GO:0016874">
    <property type="term" value="F:ligase activity"/>
    <property type="evidence" value="ECO:0007669"/>
    <property type="project" value="UniProtKB-KW"/>
</dbReference>
<comment type="similarity">
    <text evidence="1">Belongs to the ATP-dependent DNA ligase family.</text>
</comment>
<dbReference type="InterPro" id="IPR012309">
    <property type="entry name" value="DNA_ligase_ATP-dep_C"/>
</dbReference>
<dbReference type="PANTHER" id="PTHR45674">
    <property type="entry name" value="DNA LIGASE 1/3 FAMILY MEMBER"/>
    <property type="match status" value="1"/>
</dbReference>
<sequence length="330" mass="35617">MAPRHAPSQSADQALVAVEPMLATPGPLPRGAGWAFEVKWDGARAIARSHPDTGVVLTGRSGADLTAAFPEVVEALREQLPEGPLVLDGELVCFDPEGRPSFALLQRRLHLTRTAAIRSAARTLPATYLPFDLLLHGDGSLLQRPYRERRAALRALGLGGGRVRVPPHWENGGGDAALAFTREHHLEGIVAKRLESRYAPGIRSTDWVKTKSLRTVDIVIGGWIAGGPAGTAVKAVLSGLPTPEGLRYVGRVGTGFSTAERRALAALLRRLQSPTSPFSTPVTDIPRGDVLAFTRPVLTAEVEHLEWTSAGRLRQPVWRGLRGPYQDRPL</sequence>
<evidence type="ECO:0000313" key="7">
    <source>
        <dbReference type="EMBL" id="GAA1220872.1"/>
    </source>
</evidence>
<comment type="catalytic activity">
    <reaction evidence="4">
        <text>ATP + (deoxyribonucleotide)n-3'-hydroxyl + 5'-phospho-(deoxyribonucleotide)m = (deoxyribonucleotide)n+m + AMP + diphosphate.</text>
        <dbReference type="EC" id="6.5.1.1"/>
    </reaction>
</comment>
<dbReference type="PANTHER" id="PTHR45674:SF4">
    <property type="entry name" value="DNA LIGASE 1"/>
    <property type="match status" value="1"/>
</dbReference>
<dbReference type="NCBIfam" id="TIGR02779">
    <property type="entry name" value="NHEJ_ligase_lig"/>
    <property type="match status" value="1"/>
</dbReference>
<dbReference type="EC" id="6.5.1.1" evidence="2"/>
<evidence type="ECO:0000256" key="3">
    <source>
        <dbReference type="ARBA" id="ARBA00022598"/>
    </source>
</evidence>
<keyword evidence="3 7" id="KW-0436">Ligase</keyword>
<evidence type="ECO:0000259" key="5">
    <source>
        <dbReference type="Pfam" id="PF01068"/>
    </source>
</evidence>
<dbReference type="CDD" id="cd07906">
    <property type="entry name" value="Adenylation_DNA_ligase_LigD_LigC"/>
    <property type="match status" value="1"/>
</dbReference>
<organism evidence="7 8">
    <name type="scientific">Kitasatospora nipponensis</name>
    <dbReference type="NCBI Taxonomy" id="258049"/>
    <lineage>
        <taxon>Bacteria</taxon>
        <taxon>Bacillati</taxon>
        <taxon>Actinomycetota</taxon>
        <taxon>Actinomycetes</taxon>
        <taxon>Kitasatosporales</taxon>
        <taxon>Streptomycetaceae</taxon>
        <taxon>Kitasatospora</taxon>
    </lineage>
</organism>
<feature type="domain" description="DNA ligase ATP-dependent C-terminal" evidence="6">
    <location>
        <begin position="231"/>
        <end position="322"/>
    </location>
</feature>
<proteinExistence type="inferred from homology"/>
<dbReference type="Pfam" id="PF04679">
    <property type="entry name" value="DNA_ligase_A_C"/>
    <property type="match status" value="1"/>
</dbReference>
<comment type="caution">
    <text evidence="7">The sequence shown here is derived from an EMBL/GenBank/DDBJ whole genome shotgun (WGS) entry which is preliminary data.</text>
</comment>
<evidence type="ECO:0000256" key="2">
    <source>
        <dbReference type="ARBA" id="ARBA00012727"/>
    </source>
</evidence>
<dbReference type="Gene3D" id="3.30.470.30">
    <property type="entry name" value="DNA ligase/mRNA capping enzyme"/>
    <property type="match status" value="1"/>
</dbReference>
<dbReference type="SUPFAM" id="SSF50249">
    <property type="entry name" value="Nucleic acid-binding proteins"/>
    <property type="match status" value="1"/>
</dbReference>
<keyword evidence="8" id="KW-1185">Reference proteome</keyword>
<dbReference type="Proteomes" id="UP001500037">
    <property type="component" value="Unassembled WGS sequence"/>
</dbReference>
<dbReference type="InterPro" id="IPR050191">
    <property type="entry name" value="ATP-dep_DNA_ligase"/>
</dbReference>
<gene>
    <name evidence="7" type="ORF">GCM10009665_08740</name>
</gene>
<dbReference type="Gene3D" id="3.30.1490.70">
    <property type="match status" value="1"/>
</dbReference>
<accession>A0ABN1VRM1</accession>
<dbReference type="SUPFAM" id="SSF56091">
    <property type="entry name" value="DNA ligase/mRNA capping enzyme, catalytic domain"/>
    <property type="match status" value="1"/>
</dbReference>
<name>A0ABN1VRM1_9ACTN</name>
<dbReference type="InterPro" id="IPR014146">
    <property type="entry name" value="LigD_ligase_dom"/>
</dbReference>